<dbReference type="InterPro" id="IPR036265">
    <property type="entry name" value="HIT-like_sf"/>
</dbReference>
<name>A0A8S0RRK2_OLEEU</name>
<keyword evidence="2" id="KW-1185">Reference proteome</keyword>
<reference evidence="1 2" key="1">
    <citation type="submission" date="2019-12" db="EMBL/GenBank/DDBJ databases">
        <authorList>
            <person name="Alioto T."/>
            <person name="Alioto T."/>
            <person name="Gomez Garrido J."/>
        </authorList>
    </citation>
    <scope>NUCLEOTIDE SEQUENCE [LARGE SCALE GENOMIC DNA]</scope>
</reference>
<evidence type="ECO:0000313" key="2">
    <source>
        <dbReference type="Proteomes" id="UP000594638"/>
    </source>
</evidence>
<sequence length="84" mass="9114">MASEKDVALSVDPPGSPVTDDCFHKCFLAFRGFGGLAPSEVVIVPKEKLTGISKAEEEHCQMLGQFLYTAKLVGKREGLLNRGF</sequence>
<comment type="caution">
    <text evidence="1">The sequence shown here is derived from an EMBL/GenBank/DDBJ whole genome shotgun (WGS) entry which is preliminary data.</text>
</comment>
<gene>
    <name evidence="1" type="ORF">OLEA9_A033838</name>
</gene>
<dbReference type="OrthoDB" id="672793at2759"/>
<dbReference type="EMBL" id="CACTIH010003688">
    <property type="protein sequence ID" value="CAA2982156.1"/>
    <property type="molecule type" value="Genomic_DNA"/>
</dbReference>
<dbReference type="Proteomes" id="UP000594638">
    <property type="component" value="Unassembled WGS sequence"/>
</dbReference>
<accession>A0A8S0RRK2</accession>
<proteinExistence type="predicted"/>
<organism evidence="1 2">
    <name type="scientific">Olea europaea subsp. europaea</name>
    <dbReference type="NCBI Taxonomy" id="158383"/>
    <lineage>
        <taxon>Eukaryota</taxon>
        <taxon>Viridiplantae</taxon>
        <taxon>Streptophyta</taxon>
        <taxon>Embryophyta</taxon>
        <taxon>Tracheophyta</taxon>
        <taxon>Spermatophyta</taxon>
        <taxon>Magnoliopsida</taxon>
        <taxon>eudicotyledons</taxon>
        <taxon>Gunneridae</taxon>
        <taxon>Pentapetalae</taxon>
        <taxon>asterids</taxon>
        <taxon>lamiids</taxon>
        <taxon>Lamiales</taxon>
        <taxon>Oleaceae</taxon>
        <taxon>Oleeae</taxon>
        <taxon>Olea</taxon>
    </lineage>
</organism>
<evidence type="ECO:0000313" key="1">
    <source>
        <dbReference type="EMBL" id="CAA2982156.1"/>
    </source>
</evidence>
<dbReference type="Gene3D" id="3.30.428.10">
    <property type="entry name" value="HIT-like"/>
    <property type="match status" value="1"/>
</dbReference>
<dbReference type="AlphaFoldDB" id="A0A8S0RRK2"/>
<dbReference type="Gramene" id="OE9A033838T1">
    <property type="protein sequence ID" value="OE9A033838C1"/>
    <property type="gene ID" value="OE9A033838"/>
</dbReference>
<protein>
    <submittedName>
        <fullName evidence="1">14 kDa zinc-binding</fullName>
    </submittedName>
</protein>